<dbReference type="EMBL" id="FTOI01000017">
    <property type="protein sequence ID" value="SIT01771.1"/>
    <property type="molecule type" value="Genomic_DNA"/>
</dbReference>
<reference evidence="2" key="1">
    <citation type="submission" date="2017-01" db="EMBL/GenBank/DDBJ databases">
        <authorList>
            <person name="Varghese N."/>
            <person name="Submissions S."/>
        </authorList>
    </citation>
    <scope>NUCLEOTIDE SEQUENCE [LARGE SCALE GENOMIC DNA]</scope>
    <source>
        <strain evidence="2">DSM 23145</strain>
    </source>
</reference>
<sequence>MSIVIEQFIRKLNNTELNSQSTNDSYIRLSKEIQDFVPADFFKFLDSKQVSVINKGTNKEISADKWLRFQYYPSNKEYRIVSMTEIYEAYNPYPGDFVVIEKITDGSHFHYEVSMKKLNKLSMKFHKKSSSFEILNLLEGNNITLLDKDVVINYNGNDFDSKIIFTQRRKKREDSPTDTDFYEILNVPDELLTEIDRDSFVEILKRGSKFYISVEKSWEFNKFER</sequence>
<evidence type="ECO:0000313" key="1">
    <source>
        <dbReference type="EMBL" id="SIT01771.1"/>
    </source>
</evidence>
<dbReference type="STRING" id="713588.SAMN05421789_11732"/>
<organism evidence="1 2">
    <name type="scientific">Kaistella chaponensis</name>
    <dbReference type="NCBI Taxonomy" id="713588"/>
    <lineage>
        <taxon>Bacteria</taxon>
        <taxon>Pseudomonadati</taxon>
        <taxon>Bacteroidota</taxon>
        <taxon>Flavobacteriia</taxon>
        <taxon>Flavobacteriales</taxon>
        <taxon>Weeksellaceae</taxon>
        <taxon>Chryseobacterium group</taxon>
        <taxon>Kaistella</taxon>
    </lineage>
</organism>
<dbReference type="OrthoDB" id="1424975at2"/>
<keyword evidence="2" id="KW-1185">Reference proteome</keyword>
<protein>
    <submittedName>
        <fullName evidence="1">Uncharacterized protein</fullName>
    </submittedName>
</protein>
<dbReference type="AlphaFoldDB" id="A0A1N7NTY8"/>
<evidence type="ECO:0000313" key="2">
    <source>
        <dbReference type="Proteomes" id="UP000185839"/>
    </source>
</evidence>
<name>A0A1N7NTY8_9FLAO</name>
<gene>
    <name evidence="1" type="ORF">SAMN05421789_11732</name>
</gene>
<accession>A0A1N7NTY8</accession>
<dbReference type="Proteomes" id="UP000185839">
    <property type="component" value="Unassembled WGS sequence"/>
</dbReference>
<proteinExistence type="predicted"/>
<dbReference type="RefSeq" id="WP_076388432.1">
    <property type="nucleotide sequence ID" value="NZ_FTOI01000017.1"/>
</dbReference>